<dbReference type="PROSITE" id="PS00125">
    <property type="entry name" value="SER_THR_PHOSPHATASE"/>
    <property type="match status" value="1"/>
</dbReference>
<feature type="region of interest" description="Disordered" evidence="9">
    <location>
        <begin position="498"/>
        <end position="559"/>
    </location>
</feature>
<comment type="caution">
    <text evidence="11">The sequence shown here is derived from an EMBL/GenBank/DDBJ whole genome shotgun (WGS) entry which is preliminary data.</text>
</comment>
<organism evidence="11 12">
    <name type="scientific">Tritrichomonas foetus</name>
    <dbReference type="NCBI Taxonomy" id="1144522"/>
    <lineage>
        <taxon>Eukaryota</taxon>
        <taxon>Metamonada</taxon>
        <taxon>Parabasalia</taxon>
        <taxon>Tritrichomonadida</taxon>
        <taxon>Tritrichomonadidae</taxon>
        <taxon>Tritrichomonas</taxon>
    </lineage>
</organism>
<feature type="compositionally biased region" description="Low complexity" evidence="9">
    <location>
        <begin position="498"/>
        <end position="523"/>
    </location>
</feature>
<accession>A0A1J4J8E6</accession>
<evidence type="ECO:0000256" key="1">
    <source>
        <dbReference type="ARBA" id="ARBA00001936"/>
    </source>
</evidence>
<dbReference type="RefSeq" id="XP_068348545.1">
    <property type="nucleotide sequence ID" value="XM_068495529.1"/>
</dbReference>
<comment type="cofactor">
    <cofactor evidence="1">
        <name>Mn(2+)</name>
        <dbReference type="ChEBI" id="CHEBI:29035"/>
    </cofactor>
</comment>
<dbReference type="InterPro" id="IPR006186">
    <property type="entry name" value="Ser/Thr-sp_prot-phosphatase"/>
</dbReference>
<dbReference type="GO" id="GO:0005634">
    <property type="term" value="C:nucleus"/>
    <property type="evidence" value="ECO:0007669"/>
    <property type="project" value="TreeGrafter"/>
</dbReference>
<feature type="region of interest" description="Disordered" evidence="9">
    <location>
        <begin position="223"/>
        <end position="242"/>
    </location>
</feature>
<evidence type="ECO:0000259" key="10">
    <source>
        <dbReference type="PROSITE" id="PS00125"/>
    </source>
</evidence>
<dbReference type="InterPro" id="IPR029052">
    <property type="entry name" value="Metallo-depent_PP-like"/>
</dbReference>
<reference evidence="11" key="1">
    <citation type="submission" date="2016-10" db="EMBL/GenBank/DDBJ databases">
        <authorList>
            <person name="Benchimol M."/>
            <person name="Almeida L.G."/>
            <person name="Vasconcelos A.T."/>
            <person name="Perreira-Neves A."/>
            <person name="Rosa I.A."/>
            <person name="Tasca T."/>
            <person name="Bogo M.R."/>
            <person name="de Souza W."/>
        </authorList>
    </citation>
    <scope>NUCLEOTIDE SEQUENCE [LARGE SCALE GENOMIC DNA]</scope>
    <source>
        <strain evidence="11">K</strain>
    </source>
</reference>
<sequence>MKKNLHNSIQMSVFTDTDSFFRLHLEALSGDLAQMASGAVKLHIPVPDATFVSNLAAETRAVFETEPPLLPLVGPIVVVGDLHGHLLDLYRIIKTFGLPPNRTYLFLGDLVDRGEFSIETICLVYAMKVLFPRNIYIIRGNHEFRSTSSMGGLMAEIEKLYGTAAIATCTTNSRFPGIHSSATFNQSLANPVISSNQISTSSPPSPLPLTGIAEVISNGQDIDNPNIPDTFNNQTNNSNRHNLLNNSNISQSYKEFSSKYNNNLGSNHRYGVTVASAVFDALVNSFQFMPLAATINNRILCLHGGLSPGFSEIDQITALERPIVNYENAVVCGLLWSDPTEKTDSFMPSPRGTGFLFGYKALFRFLKRNHLKMIIRGHECIKEGFVAKHENRILTVFSASNYCGVTGNQSAVVTVDPDLSVKVKYFYPFEYLKRKDAVYGSPRGQNLRRTVHMFVPQSQLKNPPIHRGSVTMTYTQARSIDRQITALSNTANATPIATTAPIELNNNSNTTTNPNSNSGNLNNHDQICDSNNNNNNSNKSINNNSVNSSMNDNNDMSNSTIGESDNIVIINNDCISNCSTAGMTGDAIVNGKGTVNYLRTSINCCNNNSNLNSCSGQQQKPIVQPSSTLNLKTSDLLKRITRRRVLQAPTGGEKTIVPGKQDA</sequence>
<dbReference type="SUPFAM" id="SSF56300">
    <property type="entry name" value="Metallo-dependent phosphatases"/>
    <property type="match status" value="1"/>
</dbReference>
<protein>
    <recommendedName>
        <fullName evidence="8">Serine/threonine-protein phosphatase</fullName>
        <ecNumber evidence="8">3.1.3.16</ecNumber>
    </recommendedName>
</protein>
<keyword evidence="12" id="KW-1185">Reference proteome</keyword>
<feature type="domain" description="Serine/threonine specific protein phosphatases" evidence="10">
    <location>
        <begin position="138"/>
        <end position="143"/>
    </location>
</feature>
<proteinExistence type="inferred from homology"/>
<keyword evidence="2" id="KW-0479">Metal-binding</keyword>
<keyword evidence="3 8" id="KW-0378">Hydrolase</keyword>
<name>A0A1J4J8E6_9EUKA</name>
<feature type="compositionally biased region" description="Low complexity" evidence="9">
    <location>
        <begin position="530"/>
        <end position="559"/>
    </location>
</feature>
<comment type="similarity">
    <text evidence="8">Belongs to the PPP phosphatase family.</text>
</comment>
<dbReference type="InterPro" id="IPR004843">
    <property type="entry name" value="Calcineurin-like_PHP"/>
</dbReference>
<evidence type="ECO:0000256" key="7">
    <source>
        <dbReference type="ARBA" id="ARBA00048336"/>
    </source>
</evidence>
<dbReference type="GO" id="GO:0005737">
    <property type="term" value="C:cytoplasm"/>
    <property type="evidence" value="ECO:0007669"/>
    <property type="project" value="TreeGrafter"/>
</dbReference>
<dbReference type="InterPro" id="IPR050341">
    <property type="entry name" value="PP1_catalytic_subunit"/>
</dbReference>
<comment type="catalytic activity">
    <reaction evidence="6">
        <text>O-phospho-L-seryl-[protein] + H2O = L-seryl-[protein] + phosphate</text>
        <dbReference type="Rhea" id="RHEA:20629"/>
        <dbReference type="Rhea" id="RHEA-COMP:9863"/>
        <dbReference type="Rhea" id="RHEA-COMP:11604"/>
        <dbReference type="ChEBI" id="CHEBI:15377"/>
        <dbReference type="ChEBI" id="CHEBI:29999"/>
        <dbReference type="ChEBI" id="CHEBI:43474"/>
        <dbReference type="ChEBI" id="CHEBI:83421"/>
        <dbReference type="EC" id="3.1.3.16"/>
    </reaction>
</comment>
<dbReference type="GO" id="GO:0046872">
    <property type="term" value="F:metal ion binding"/>
    <property type="evidence" value="ECO:0007669"/>
    <property type="project" value="UniProtKB-KW"/>
</dbReference>
<comment type="catalytic activity">
    <reaction evidence="7 8">
        <text>O-phospho-L-threonyl-[protein] + H2O = L-threonyl-[protein] + phosphate</text>
        <dbReference type="Rhea" id="RHEA:47004"/>
        <dbReference type="Rhea" id="RHEA-COMP:11060"/>
        <dbReference type="Rhea" id="RHEA-COMP:11605"/>
        <dbReference type="ChEBI" id="CHEBI:15377"/>
        <dbReference type="ChEBI" id="CHEBI:30013"/>
        <dbReference type="ChEBI" id="CHEBI:43474"/>
        <dbReference type="ChEBI" id="CHEBI:61977"/>
        <dbReference type="EC" id="3.1.3.16"/>
    </reaction>
</comment>
<dbReference type="PANTHER" id="PTHR11668">
    <property type="entry name" value="SERINE/THREONINE PROTEIN PHOSPHATASE"/>
    <property type="match status" value="1"/>
</dbReference>
<evidence type="ECO:0000256" key="6">
    <source>
        <dbReference type="ARBA" id="ARBA00047761"/>
    </source>
</evidence>
<dbReference type="GeneID" id="94830233"/>
<evidence type="ECO:0000256" key="4">
    <source>
        <dbReference type="ARBA" id="ARBA00022912"/>
    </source>
</evidence>
<dbReference type="AlphaFoldDB" id="A0A1J4J8E6"/>
<dbReference type="SMART" id="SM00156">
    <property type="entry name" value="PP2Ac"/>
    <property type="match status" value="1"/>
</dbReference>
<dbReference type="EMBL" id="MLAK01001248">
    <property type="protein sequence ID" value="OHS95408.1"/>
    <property type="molecule type" value="Genomic_DNA"/>
</dbReference>
<dbReference type="PRINTS" id="PR00114">
    <property type="entry name" value="STPHPHTASE"/>
</dbReference>
<dbReference type="PANTHER" id="PTHR11668:SF300">
    <property type="entry name" value="SERINE_THREONINE-PROTEIN PHOSPHATASE"/>
    <property type="match status" value="1"/>
</dbReference>
<dbReference type="Proteomes" id="UP000179807">
    <property type="component" value="Unassembled WGS sequence"/>
</dbReference>
<evidence type="ECO:0000256" key="9">
    <source>
        <dbReference type="SAM" id="MobiDB-lite"/>
    </source>
</evidence>
<dbReference type="CDD" id="cd00144">
    <property type="entry name" value="MPP_PPP_family"/>
    <property type="match status" value="1"/>
</dbReference>
<feature type="compositionally biased region" description="Low complexity" evidence="9">
    <location>
        <begin position="232"/>
        <end position="242"/>
    </location>
</feature>
<evidence type="ECO:0000313" key="11">
    <source>
        <dbReference type="EMBL" id="OHS95408.1"/>
    </source>
</evidence>
<keyword evidence="5" id="KW-0464">Manganese</keyword>
<gene>
    <name evidence="11" type="ORF">TRFO_10552</name>
</gene>
<evidence type="ECO:0000256" key="3">
    <source>
        <dbReference type="ARBA" id="ARBA00022801"/>
    </source>
</evidence>
<dbReference type="Pfam" id="PF00149">
    <property type="entry name" value="Metallophos"/>
    <property type="match status" value="2"/>
</dbReference>
<dbReference type="Gene3D" id="3.60.21.10">
    <property type="match status" value="2"/>
</dbReference>
<evidence type="ECO:0000256" key="2">
    <source>
        <dbReference type="ARBA" id="ARBA00022723"/>
    </source>
</evidence>
<evidence type="ECO:0000256" key="5">
    <source>
        <dbReference type="ARBA" id="ARBA00023211"/>
    </source>
</evidence>
<evidence type="ECO:0000256" key="8">
    <source>
        <dbReference type="RuleBase" id="RU004273"/>
    </source>
</evidence>
<dbReference type="GO" id="GO:0004722">
    <property type="term" value="F:protein serine/threonine phosphatase activity"/>
    <property type="evidence" value="ECO:0007669"/>
    <property type="project" value="UniProtKB-EC"/>
</dbReference>
<keyword evidence="4" id="KW-0904">Protein phosphatase</keyword>
<dbReference type="VEuPathDB" id="TrichDB:TRFO_10552"/>
<evidence type="ECO:0000313" key="12">
    <source>
        <dbReference type="Proteomes" id="UP000179807"/>
    </source>
</evidence>
<dbReference type="EC" id="3.1.3.16" evidence="8"/>